<gene>
    <name evidence="1" type="ORF">BCR41DRAFT_204130</name>
    <name evidence="2" type="ORF">BCR41DRAFT_204154</name>
</gene>
<organism evidence="2 3">
    <name type="scientific">Lobosporangium transversale</name>
    <dbReference type="NCBI Taxonomy" id="64571"/>
    <lineage>
        <taxon>Eukaryota</taxon>
        <taxon>Fungi</taxon>
        <taxon>Fungi incertae sedis</taxon>
        <taxon>Mucoromycota</taxon>
        <taxon>Mortierellomycotina</taxon>
        <taxon>Mortierellomycetes</taxon>
        <taxon>Mortierellales</taxon>
        <taxon>Mortierellaceae</taxon>
        <taxon>Lobosporangium</taxon>
    </lineage>
</organism>
<keyword evidence="3" id="KW-1185">Reference proteome</keyword>
<evidence type="ECO:0000313" key="1">
    <source>
        <dbReference type="EMBL" id="ORZ26692.1"/>
    </source>
</evidence>
<proteinExistence type="predicted"/>
<evidence type="ECO:0000313" key="2">
    <source>
        <dbReference type="EMBL" id="ORZ26693.1"/>
    </source>
</evidence>
<reference evidence="2 3" key="1">
    <citation type="submission" date="2016-07" db="EMBL/GenBank/DDBJ databases">
        <title>Pervasive Adenine N6-methylation of Active Genes in Fungi.</title>
        <authorList>
            <consortium name="DOE Joint Genome Institute"/>
            <person name="Mondo S.J."/>
            <person name="Dannebaum R.O."/>
            <person name="Kuo R.C."/>
            <person name="Labutti K."/>
            <person name="Haridas S."/>
            <person name="Kuo A."/>
            <person name="Salamov A."/>
            <person name="Ahrendt S.R."/>
            <person name="Lipzen A."/>
            <person name="Sullivan W."/>
            <person name="Andreopoulos W.B."/>
            <person name="Clum A."/>
            <person name="Lindquist E."/>
            <person name="Daum C."/>
            <person name="Ramamoorthy G.K."/>
            <person name="Gryganskyi A."/>
            <person name="Culley D."/>
            <person name="Magnuson J.K."/>
            <person name="James T.Y."/>
            <person name="O'Malley M.A."/>
            <person name="Stajich J.E."/>
            <person name="Spatafora J.W."/>
            <person name="Visel A."/>
            <person name="Grigoriev I.V."/>
        </authorList>
    </citation>
    <scope>NUCLEOTIDE SEQUENCE [LARGE SCALE GENOMIC DNA]</scope>
    <source>
        <strain evidence="2 3">NRRL 3116</strain>
    </source>
</reference>
<dbReference type="AlphaFoldDB" id="A0A1Y2GYZ0"/>
<comment type="caution">
    <text evidence="2">The sequence shown here is derived from an EMBL/GenBank/DDBJ whole genome shotgun (WGS) entry which is preliminary data.</text>
</comment>
<dbReference type="RefSeq" id="XP_021884455.1">
    <property type="nucleotide sequence ID" value="XM_022019910.1"/>
</dbReference>
<dbReference type="EMBL" id="MCFF01000006">
    <property type="protein sequence ID" value="ORZ26693.1"/>
    <property type="molecule type" value="Genomic_DNA"/>
</dbReference>
<dbReference type="InParanoid" id="A0A1Y2GYZ0"/>
<dbReference type="Proteomes" id="UP000193648">
    <property type="component" value="Unassembled WGS sequence"/>
</dbReference>
<name>A0A1Y2GYZ0_9FUNG</name>
<sequence length="68" mass="8243">MRWRSPFDWEWEWEWAWVNKRVCVRAFARPWGLTNGARYARPPPRGVLRTTSWRVFSMMIKESTLQGG</sequence>
<dbReference type="GeneID" id="33561754"/>
<protein>
    <submittedName>
        <fullName evidence="2">Uncharacterized protein</fullName>
    </submittedName>
</protein>
<accession>A0A1Y2GYZ0</accession>
<dbReference type="EMBL" id="MCFF01000006">
    <property type="protein sequence ID" value="ORZ26692.1"/>
    <property type="molecule type" value="Genomic_DNA"/>
</dbReference>
<evidence type="ECO:0000313" key="3">
    <source>
        <dbReference type="Proteomes" id="UP000193648"/>
    </source>
</evidence>